<feature type="compositionally biased region" description="Basic and acidic residues" evidence="1">
    <location>
        <begin position="236"/>
        <end position="249"/>
    </location>
</feature>
<gene>
    <name evidence="2" type="ORF">V1477_002587</name>
</gene>
<reference evidence="2 3" key="1">
    <citation type="journal article" date="2024" name="Ann. Entomol. Soc. Am.">
        <title>Genomic analyses of the southern and eastern yellowjacket wasps (Hymenoptera: Vespidae) reveal evolutionary signatures of social life.</title>
        <authorList>
            <person name="Catto M.A."/>
            <person name="Caine P.B."/>
            <person name="Orr S.E."/>
            <person name="Hunt B.G."/>
            <person name="Goodisman M.A.D."/>
        </authorList>
    </citation>
    <scope>NUCLEOTIDE SEQUENCE [LARGE SCALE GENOMIC DNA]</scope>
    <source>
        <strain evidence="2">232</strain>
        <tissue evidence="2">Head and thorax</tissue>
    </source>
</reference>
<comment type="caution">
    <text evidence="2">The sequence shown here is derived from an EMBL/GenBank/DDBJ whole genome shotgun (WGS) entry which is preliminary data.</text>
</comment>
<protein>
    <submittedName>
        <fullName evidence="2">Uncharacterized protein</fullName>
    </submittedName>
</protein>
<accession>A0ABD2CV09</accession>
<name>A0ABD2CV09_VESMC</name>
<sequence>RQLLLPDETEEETGRCESDEVVSLWKGKKKCNPGLPSSRSTLLPEHCGGEYNGDEKEKKKVKVKLKDGEGNASFSKDRKDPVLCTREVAKAAATAYPWQETKDGEDDGSWVESEVERRMVAGVTRARNDFAKRTGEQRSFSPLIESNASSMKTVFQANICLRIFSVILGSSEESKTGTGDLGKRGVKRPRSKASSPVRQGPQQCQRIEREEKRHEEGCTKARSNDVCLALEEGPSEGERSGFWHGDDAPNARLPRKLKLPCGGTHASEAP</sequence>
<dbReference type="EMBL" id="JAYRBN010000028">
    <property type="protein sequence ID" value="KAL2748977.1"/>
    <property type="molecule type" value="Genomic_DNA"/>
</dbReference>
<dbReference type="Proteomes" id="UP001607303">
    <property type="component" value="Unassembled WGS sequence"/>
</dbReference>
<proteinExistence type="predicted"/>
<dbReference type="AlphaFoldDB" id="A0ABD2CV09"/>
<feature type="compositionally biased region" description="Basic and acidic residues" evidence="1">
    <location>
        <begin position="206"/>
        <end position="218"/>
    </location>
</feature>
<feature type="region of interest" description="Disordered" evidence="1">
    <location>
        <begin position="173"/>
        <end position="218"/>
    </location>
</feature>
<feature type="region of interest" description="Disordered" evidence="1">
    <location>
        <begin position="27"/>
        <end position="56"/>
    </location>
</feature>
<evidence type="ECO:0000256" key="1">
    <source>
        <dbReference type="SAM" id="MobiDB-lite"/>
    </source>
</evidence>
<organism evidence="2 3">
    <name type="scientific">Vespula maculifrons</name>
    <name type="common">Eastern yellow jacket</name>
    <name type="synonym">Wasp</name>
    <dbReference type="NCBI Taxonomy" id="7453"/>
    <lineage>
        <taxon>Eukaryota</taxon>
        <taxon>Metazoa</taxon>
        <taxon>Ecdysozoa</taxon>
        <taxon>Arthropoda</taxon>
        <taxon>Hexapoda</taxon>
        <taxon>Insecta</taxon>
        <taxon>Pterygota</taxon>
        <taxon>Neoptera</taxon>
        <taxon>Endopterygota</taxon>
        <taxon>Hymenoptera</taxon>
        <taxon>Apocrita</taxon>
        <taxon>Aculeata</taxon>
        <taxon>Vespoidea</taxon>
        <taxon>Vespidae</taxon>
        <taxon>Vespinae</taxon>
        <taxon>Vespula</taxon>
    </lineage>
</organism>
<feature type="region of interest" description="Disordered" evidence="1">
    <location>
        <begin position="231"/>
        <end position="270"/>
    </location>
</feature>
<feature type="non-terminal residue" evidence="2">
    <location>
        <position position="1"/>
    </location>
</feature>
<evidence type="ECO:0000313" key="2">
    <source>
        <dbReference type="EMBL" id="KAL2748977.1"/>
    </source>
</evidence>
<keyword evidence="3" id="KW-1185">Reference proteome</keyword>
<evidence type="ECO:0000313" key="3">
    <source>
        <dbReference type="Proteomes" id="UP001607303"/>
    </source>
</evidence>
<feature type="compositionally biased region" description="Polar residues" evidence="1">
    <location>
        <begin position="192"/>
        <end position="205"/>
    </location>
</feature>